<dbReference type="Pfam" id="PF10217">
    <property type="entry name" value="DUF2039"/>
    <property type="match status" value="1"/>
</dbReference>
<dbReference type="OrthoDB" id="250548at2759"/>
<dbReference type="PANTHER" id="PTHR22876">
    <property type="entry name" value="ZGC:101016"/>
    <property type="match status" value="1"/>
</dbReference>
<accession>A0A9R0EEX6</accession>
<feature type="region of interest" description="Disordered" evidence="1">
    <location>
        <begin position="1"/>
        <end position="24"/>
    </location>
</feature>
<protein>
    <submittedName>
        <fullName evidence="3">Uncharacterized protein C9orf85 homolog</fullName>
    </submittedName>
</protein>
<dbReference type="PANTHER" id="PTHR22876:SF5">
    <property type="entry name" value="CHROMOSOME 9 OPEN READING FRAME 85"/>
    <property type="match status" value="1"/>
</dbReference>
<evidence type="ECO:0000256" key="1">
    <source>
        <dbReference type="SAM" id="MobiDB-lite"/>
    </source>
</evidence>
<sequence>MSTSKGSNVRKRPQKHQNRTAFKNDLHDTSRKTKFLNSLEITGVCKRCKDILEWKIKYKKYKPLTAPRKCVGCEQKTIKHAYHMLCTKCALEKTLCAKCCKPVENQDSATIEETQNVDLKAMLKDLPERKRRTIMRLINKQEEGQQLTPEIKAQIDDMLLKMDSIALDDDDFNFSDDDDDDGEFNSDSEPETK</sequence>
<dbReference type="InterPro" id="IPR019351">
    <property type="entry name" value="DUF2039"/>
</dbReference>
<gene>
    <name evidence="3" type="primary">LOC118262420</name>
</gene>
<feature type="region of interest" description="Disordered" evidence="1">
    <location>
        <begin position="171"/>
        <end position="193"/>
    </location>
</feature>
<reference evidence="3" key="1">
    <citation type="submission" date="2025-08" db="UniProtKB">
        <authorList>
            <consortium name="RefSeq"/>
        </authorList>
    </citation>
    <scope>IDENTIFICATION</scope>
    <source>
        <tissue evidence="3">Whole larval tissue</tissue>
    </source>
</reference>
<dbReference type="Proteomes" id="UP000829999">
    <property type="component" value="Chromosome 12"/>
</dbReference>
<organism evidence="2 3">
    <name type="scientific">Spodoptera frugiperda</name>
    <name type="common">Fall armyworm</name>
    <dbReference type="NCBI Taxonomy" id="7108"/>
    <lineage>
        <taxon>Eukaryota</taxon>
        <taxon>Metazoa</taxon>
        <taxon>Ecdysozoa</taxon>
        <taxon>Arthropoda</taxon>
        <taxon>Hexapoda</taxon>
        <taxon>Insecta</taxon>
        <taxon>Pterygota</taxon>
        <taxon>Neoptera</taxon>
        <taxon>Endopterygota</taxon>
        <taxon>Lepidoptera</taxon>
        <taxon>Glossata</taxon>
        <taxon>Ditrysia</taxon>
        <taxon>Noctuoidea</taxon>
        <taxon>Noctuidae</taxon>
        <taxon>Amphipyrinae</taxon>
        <taxon>Spodoptera</taxon>
    </lineage>
</organism>
<dbReference type="RefSeq" id="XP_035429641.1">
    <property type="nucleotide sequence ID" value="XM_035573748.2"/>
</dbReference>
<feature type="compositionally biased region" description="Basic residues" evidence="1">
    <location>
        <begin position="8"/>
        <end position="18"/>
    </location>
</feature>
<dbReference type="AlphaFoldDB" id="A0A9R0EEX6"/>
<keyword evidence="2" id="KW-1185">Reference proteome</keyword>
<dbReference type="GeneID" id="118262420"/>
<evidence type="ECO:0000313" key="3">
    <source>
        <dbReference type="RefSeq" id="XP_035429641.1"/>
    </source>
</evidence>
<evidence type="ECO:0000313" key="2">
    <source>
        <dbReference type="Proteomes" id="UP000829999"/>
    </source>
</evidence>
<proteinExistence type="predicted"/>
<name>A0A9R0EEX6_SPOFR</name>